<sequence>MAAVRSYCARFLAEHVGEMGLDAQLHFPRNPLFAATLMERPELQPHLFAVSTALHRALLWPPTGTAPAPGVDPTAPASDGPAMPPAVTTVSSAPASAQVSLKDHGVKQPPPQHKGSAVAAPAAAPTAASTAASSLLPHGAPDPAVQSALLRALRPHVLHWDYLQAVSPAVQAKVMQAIMRGV</sequence>
<dbReference type="Proteomes" id="UP000612055">
    <property type="component" value="Unassembled WGS sequence"/>
</dbReference>
<gene>
    <name evidence="2" type="ORF">HYH03_015980</name>
</gene>
<feature type="region of interest" description="Disordered" evidence="1">
    <location>
        <begin position="65"/>
        <end position="124"/>
    </location>
</feature>
<organism evidence="2 3">
    <name type="scientific">Edaphochlamys debaryana</name>
    <dbReference type="NCBI Taxonomy" id="47281"/>
    <lineage>
        <taxon>Eukaryota</taxon>
        <taxon>Viridiplantae</taxon>
        <taxon>Chlorophyta</taxon>
        <taxon>core chlorophytes</taxon>
        <taxon>Chlorophyceae</taxon>
        <taxon>CS clade</taxon>
        <taxon>Chlamydomonadales</taxon>
        <taxon>Chlamydomonadales incertae sedis</taxon>
        <taxon>Edaphochlamys</taxon>
    </lineage>
</organism>
<keyword evidence="3" id="KW-1185">Reference proteome</keyword>
<dbReference type="AlphaFoldDB" id="A0A836BQD7"/>
<comment type="caution">
    <text evidence="2">The sequence shown here is derived from an EMBL/GenBank/DDBJ whole genome shotgun (WGS) entry which is preliminary data.</text>
</comment>
<evidence type="ECO:0000313" key="3">
    <source>
        <dbReference type="Proteomes" id="UP000612055"/>
    </source>
</evidence>
<proteinExistence type="predicted"/>
<evidence type="ECO:0000256" key="1">
    <source>
        <dbReference type="SAM" id="MobiDB-lite"/>
    </source>
</evidence>
<protein>
    <submittedName>
        <fullName evidence="2">Uncharacterized protein</fullName>
    </submittedName>
</protein>
<feature type="compositionally biased region" description="Low complexity" evidence="1">
    <location>
        <begin position="85"/>
        <end position="100"/>
    </location>
</feature>
<accession>A0A836BQD7</accession>
<reference evidence="2" key="1">
    <citation type="journal article" date="2020" name="bioRxiv">
        <title>Comparative genomics of Chlamydomonas.</title>
        <authorList>
            <person name="Craig R.J."/>
            <person name="Hasan A.R."/>
            <person name="Ness R.W."/>
            <person name="Keightley P.D."/>
        </authorList>
    </citation>
    <scope>NUCLEOTIDE SEQUENCE</scope>
    <source>
        <strain evidence="2">CCAP 11/70</strain>
    </source>
</reference>
<evidence type="ECO:0000313" key="2">
    <source>
        <dbReference type="EMBL" id="KAG2485306.1"/>
    </source>
</evidence>
<dbReference type="EMBL" id="JAEHOE010000132">
    <property type="protein sequence ID" value="KAG2485306.1"/>
    <property type="molecule type" value="Genomic_DNA"/>
</dbReference>
<name>A0A836BQD7_9CHLO</name>